<evidence type="ECO:0000256" key="1">
    <source>
        <dbReference type="ARBA" id="ARBA00022741"/>
    </source>
</evidence>
<evidence type="ECO:0000313" key="8">
    <source>
        <dbReference type="Proteomes" id="UP000429958"/>
    </source>
</evidence>
<dbReference type="InterPro" id="IPR010994">
    <property type="entry name" value="RuvA_2-like"/>
</dbReference>
<dbReference type="SUPFAM" id="SSF47781">
    <property type="entry name" value="RuvA domain 2-like"/>
    <property type="match status" value="1"/>
</dbReference>
<name>A0A7X2NPQ6_9CLOT</name>
<feature type="transmembrane region" description="Helical" evidence="3">
    <location>
        <begin position="74"/>
        <end position="95"/>
    </location>
</feature>
<dbReference type="InterPro" id="IPR041451">
    <property type="entry name" value="RecD2_SH13"/>
</dbReference>
<dbReference type="CDD" id="cd18809">
    <property type="entry name" value="SF1_C_RecD"/>
    <property type="match status" value="1"/>
</dbReference>
<evidence type="ECO:0000259" key="4">
    <source>
        <dbReference type="Pfam" id="PF13538"/>
    </source>
</evidence>
<dbReference type="CDD" id="cd17933">
    <property type="entry name" value="DEXSc_RecD-like"/>
    <property type="match status" value="1"/>
</dbReference>
<dbReference type="Proteomes" id="UP000429958">
    <property type="component" value="Unassembled WGS sequence"/>
</dbReference>
<keyword evidence="3" id="KW-0472">Membrane</keyword>
<proteinExistence type="predicted"/>
<gene>
    <name evidence="7" type="ORF">FYJ39_19250</name>
</gene>
<keyword evidence="8" id="KW-1185">Reference proteome</keyword>
<evidence type="ECO:0000259" key="6">
    <source>
        <dbReference type="Pfam" id="PF18335"/>
    </source>
</evidence>
<comment type="caution">
    <text evidence="7">The sequence shown here is derived from an EMBL/GenBank/DDBJ whole genome shotgun (WGS) entry which is preliminary data.</text>
</comment>
<dbReference type="InterPro" id="IPR050534">
    <property type="entry name" value="Coronavir_polyprotein_1ab"/>
</dbReference>
<dbReference type="Pfam" id="PF14490">
    <property type="entry name" value="HHH_RecD2"/>
    <property type="match status" value="1"/>
</dbReference>
<dbReference type="PANTHER" id="PTHR43788:SF6">
    <property type="entry name" value="DNA HELICASE B"/>
    <property type="match status" value="1"/>
</dbReference>
<dbReference type="InterPro" id="IPR027785">
    <property type="entry name" value="UvrD-like_helicase_C"/>
</dbReference>
<dbReference type="GO" id="GO:0005524">
    <property type="term" value="F:ATP binding"/>
    <property type="evidence" value="ECO:0007669"/>
    <property type="project" value="UniProtKB-KW"/>
</dbReference>
<sequence length="813" mass="91620">MMIFTGRIDTVMAYDTETCQAEFLAEYDNKLYECSGYAPGIREGMEARMAIALHKPAKEPEAPKRRRRRKKTEAHVVCQSEILTSAAGVVFHVVWFSPYGHSTKKGVYVLLQSKAFALIGRHITEQIVNTFGDDAAGILECDPMQLTALKGIGKKRIESISDAWREAGRLKDILLLTNGALSVKEAERIEQYYGDEVISVLTMDMFRLCRELEFSFARVDAIATHMGMHRHDIRRMRQVIAQVLTDVSRQEGHCFLRPNMAKRKMQELLLSFPTELESYGPKLMWRAKRDAEWWPNRRKNVIQAYKLTEEDARYLDEWQKEWMRYGEEYNIAVSAAEAVDLVVTDENLVALKELYEVEQYVSDLVMEMSEAPCVCEPTGIERFLKAYEETHFVTDRNGNQVPVILAAGQKEAIKRSLHARISVITGGPGHGKTTVIQEIALWWQEHVSNSVVMVAPTGRAAKRMAETTKEVGCPCATIHRMLGLCSDSPMVTPTDRTLILCDETSMVDIFLAKSLMEYAQDSTLVLIGDADQLPPVGPGNFFRDVIASGRVPVSVLTECFRNSGNIVENSLRINTGNPWLSCGDDFFVTVMEEEKMVKAITDTYLLSLSQGIPQNEICVLSPRRQNGLTGSNALNRALQEAVNPRRPEVSEYHGFRTGDRVMQMKNNYSMAWEREVVGDGVVVKIEQDQGVFNGDTGNIISIEDGIVTVLMDDGIKCRYGAEEMEELSLAYATTVHKAQGSEFKRVLMVLAQEHGNLLTRSIFYTGETRAKKEFALFCELPALKKAVETVGSSQRFTRLKSCLMERVRPLWGM</sequence>
<dbReference type="InterPro" id="IPR027417">
    <property type="entry name" value="P-loop_NTPase"/>
</dbReference>
<dbReference type="AlphaFoldDB" id="A0A7X2NPQ6"/>
<dbReference type="Gene3D" id="1.10.10.2220">
    <property type="match status" value="1"/>
</dbReference>
<dbReference type="Pfam" id="PF13604">
    <property type="entry name" value="AAA_30"/>
    <property type="match status" value="1"/>
</dbReference>
<feature type="domain" description="ATP-dependent RecD2 DNA helicase SH3" evidence="6">
    <location>
        <begin position="634"/>
        <end position="704"/>
    </location>
</feature>
<keyword evidence="3" id="KW-1133">Transmembrane helix</keyword>
<dbReference type="GO" id="GO:0003678">
    <property type="term" value="F:DNA helicase activity"/>
    <property type="evidence" value="ECO:0007669"/>
    <property type="project" value="UniProtKB-ARBA"/>
</dbReference>
<feature type="domain" description="ATP-dependent RecD2 DNA helicase-like helix-hairpin-helix" evidence="5">
    <location>
        <begin position="175"/>
        <end position="255"/>
    </location>
</feature>
<keyword evidence="2" id="KW-0067">ATP-binding</keyword>
<dbReference type="PANTHER" id="PTHR43788">
    <property type="entry name" value="DNA2/NAM7 HELICASE FAMILY MEMBER"/>
    <property type="match status" value="1"/>
</dbReference>
<keyword evidence="1" id="KW-0547">Nucleotide-binding</keyword>
<feature type="domain" description="UvrD-like helicase C-terminal" evidence="4">
    <location>
        <begin position="729"/>
        <end position="773"/>
    </location>
</feature>
<dbReference type="Pfam" id="PF13538">
    <property type="entry name" value="UvrD_C_2"/>
    <property type="match status" value="1"/>
</dbReference>
<protein>
    <submittedName>
        <fullName evidence="7">AAA family ATPase</fullName>
    </submittedName>
</protein>
<evidence type="ECO:0000259" key="5">
    <source>
        <dbReference type="Pfam" id="PF14490"/>
    </source>
</evidence>
<dbReference type="EMBL" id="VUMD01000030">
    <property type="protein sequence ID" value="MSS38586.1"/>
    <property type="molecule type" value="Genomic_DNA"/>
</dbReference>
<dbReference type="Pfam" id="PF18335">
    <property type="entry name" value="SH3_13"/>
    <property type="match status" value="1"/>
</dbReference>
<dbReference type="Gene3D" id="1.10.150.20">
    <property type="entry name" value="5' to 3' exonuclease, C-terminal subdomain"/>
    <property type="match status" value="1"/>
</dbReference>
<dbReference type="RefSeq" id="WP_154473973.1">
    <property type="nucleotide sequence ID" value="NZ_VUMD01000030.1"/>
</dbReference>
<dbReference type="Gene3D" id="3.40.50.300">
    <property type="entry name" value="P-loop containing nucleotide triphosphate hydrolases"/>
    <property type="match status" value="2"/>
</dbReference>
<reference evidence="7 8" key="1">
    <citation type="submission" date="2019-08" db="EMBL/GenBank/DDBJ databases">
        <title>In-depth cultivation of the pig gut microbiome towards novel bacterial diversity and tailored functional studies.</title>
        <authorList>
            <person name="Wylensek D."/>
            <person name="Hitch T.C.A."/>
            <person name="Clavel T."/>
        </authorList>
    </citation>
    <scope>NUCLEOTIDE SEQUENCE [LARGE SCALE GENOMIC DNA]</scope>
    <source>
        <strain evidence="7 8">WCA-389-WT-23D1</strain>
    </source>
</reference>
<evidence type="ECO:0000256" key="2">
    <source>
        <dbReference type="ARBA" id="ARBA00022840"/>
    </source>
</evidence>
<organism evidence="7 8">
    <name type="scientific">Clostridium porci</name>
    <dbReference type="NCBI Taxonomy" id="2605778"/>
    <lineage>
        <taxon>Bacteria</taxon>
        <taxon>Bacillati</taxon>
        <taxon>Bacillota</taxon>
        <taxon>Clostridia</taxon>
        <taxon>Eubacteriales</taxon>
        <taxon>Clostridiaceae</taxon>
        <taxon>Clostridium</taxon>
    </lineage>
</organism>
<dbReference type="Gene3D" id="2.30.30.940">
    <property type="match status" value="1"/>
</dbReference>
<dbReference type="SUPFAM" id="SSF52540">
    <property type="entry name" value="P-loop containing nucleoside triphosphate hydrolases"/>
    <property type="match status" value="1"/>
</dbReference>
<keyword evidence="3" id="KW-0812">Transmembrane</keyword>
<dbReference type="InterPro" id="IPR029493">
    <property type="entry name" value="RecD2-like_HHH"/>
</dbReference>
<accession>A0A7X2NPQ6</accession>
<evidence type="ECO:0000313" key="7">
    <source>
        <dbReference type="EMBL" id="MSS38586.1"/>
    </source>
</evidence>
<evidence type="ECO:0000256" key="3">
    <source>
        <dbReference type="SAM" id="Phobius"/>
    </source>
</evidence>